<evidence type="ECO:0000313" key="2">
    <source>
        <dbReference type="EMBL" id="GEM48301.1"/>
    </source>
</evidence>
<reference evidence="2 3" key="1">
    <citation type="submission" date="2019-07" db="EMBL/GenBank/DDBJ databases">
        <title>Whole genome shotgun sequence of Deinococcus cellulosilyticus NBRC 106333.</title>
        <authorList>
            <person name="Hosoyama A."/>
            <person name="Uohara A."/>
            <person name="Ohji S."/>
            <person name="Ichikawa N."/>
        </authorList>
    </citation>
    <scope>NUCLEOTIDE SEQUENCE [LARGE SCALE GENOMIC DNA]</scope>
    <source>
        <strain evidence="2 3">NBRC 106333</strain>
    </source>
</reference>
<organism evidence="2 3">
    <name type="scientific">Deinococcus cellulosilyticus (strain DSM 18568 / NBRC 106333 / KACC 11606 / 5516J-15)</name>
    <dbReference type="NCBI Taxonomy" id="1223518"/>
    <lineage>
        <taxon>Bacteria</taxon>
        <taxon>Thermotogati</taxon>
        <taxon>Deinococcota</taxon>
        <taxon>Deinococci</taxon>
        <taxon>Deinococcales</taxon>
        <taxon>Deinococcaceae</taxon>
        <taxon>Deinococcus</taxon>
    </lineage>
</organism>
<accession>A0A511N7A5</accession>
<keyword evidence="1" id="KW-0472">Membrane</keyword>
<proteinExistence type="predicted"/>
<evidence type="ECO:0000256" key="1">
    <source>
        <dbReference type="SAM" id="Phobius"/>
    </source>
</evidence>
<keyword evidence="3" id="KW-1185">Reference proteome</keyword>
<name>A0A511N7A5_DEIC1</name>
<dbReference type="Proteomes" id="UP000321306">
    <property type="component" value="Unassembled WGS sequence"/>
</dbReference>
<protein>
    <submittedName>
        <fullName evidence="2">Uncharacterized protein</fullName>
    </submittedName>
</protein>
<feature type="transmembrane region" description="Helical" evidence="1">
    <location>
        <begin position="6"/>
        <end position="24"/>
    </location>
</feature>
<dbReference type="AlphaFoldDB" id="A0A511N7A5"/>
<sequence length="586" mass="65700">MNPDFLALGLGGTNMLAMLWAVAMGRRSVGVEMRGDPFLGVHWNIREDLYHQLGLIDQMMLERYGESRIPRKDDGTLISLADCFYHPSTRAGDIVADEVIDGYDRDQHIVGTIHHVEYIDDRWKDGMPSRVITELQPPIPPMTPDPAKIRSDMQEVLDGPSTFQASAASIQLLLRRYLEKLEELDLKMGLFPRVRLFTHHRVVQAAGDGFIPQADGRMQVRIEEITEMDFKGKMVRLRTPGSETIDLGVPELFSIAQGFHSSDGERLGFVQQDVMVDHGDGRGPVVAQADFIAGLIEILVDGRLRRRIASEFDKDGNEYWVRQIAVGHENDPEVGWVLVQVPDYMTFCPIEAGLVPEGTCKNSPEYFSAYQILLYDFYIEQSALILEVEPHELRRIQMVYGPKLFSLIERMGEDARIAPNGVIAGDSFGNGHFLTSAGAMTGMIGHSYRFLEYWQRRAEGKCVESSIRLLADRIKSDTEAWLGVSAKEFSEAIPINFGAERGAQIAAASGIDPHKHAHSIAAGRRQRHSLLPLDPSDWRRLFLRNGRVVSASLPPLSPEHPALREWEKAMNMDPMMSSMLEPALGD</sequence>
<comment type="caution">
    <text evidence="2">The sequence shown here is derived from an EMBL/GenBank/DDBJ whole genome shotgun (WGS) entry which is preliminary data.</text>
</comment>
<dbReference type="EMBL" id="BJXB01000019">
    <property type="protein sequence ID" value="GEM48301.1"/>
    <property type="molecule type" value="Genomic_DNA"/>
</dbReference>
<evidence type="ECO:0000313" key="3">
    <source>
        <dbReference type="Proteomes" id="UP000321306"/>
    </source>
</evidence>
<gene>
    <name evidence="2" type="ORF">DC3_39360</name>
</gene>
<keyword evidence="1" id="KW-0812">Transmembrane</keyword>
<keyword evidence="1" id="KW-1133">Transmembrane helix</keyword>